<evidence type="ECO:0000256" key="4">
    <source>
        <dbReference type="SAM" id="MobiDB-lite"/>
    </source>
</evidence>
<accession>A0AAV1LH67</accession>
<feature type="compositionally biased region" description="Low complexity" evidence="4">
    <location>
        <begin position="306"/>
        <end position="318"/>
    </location>
</feature>
<feature type="compositionally biased region" description="Polar residues" evidence="4">
    <location>
        <begin position="151"/>
        <end position="169"/>
    </location>
</feature>
<keyword evidence="2" id="KW-0732">Signal</keyword>
<proteinExistence type="predicted"/>
<dbReference type="GO" id="GO:0042302">
    <property type="term" value="F:structural constituent of cuticle"/>
    <property type="evidence" value="ECO:0007669"/>
    <property type="project" value="UniProtKB-UniRule"/>
</dbReference>
<dbReference type="Pfam" id="PF00379">
    <property type="entry name" value="Chitin_bind_4"/>
    <property type="match status" value="1"/>
</dbReference>
<dbReference type="GO" id="GO:0005615">
    <property type="term" value="C:extracellular space"/>
    <property type="evidence" value="ECO:0007669"/>
    <property type="project" value="TreeGrafter"/>
</dbReference>
<dbReference type="EMBL" id="CAVLGL010000091">
    <property type="protein sequence ID" value="CAK1594836.1"/>
    <property type="molecule type" value="Genomic_DNA"/>
</dbReference>
<dbReference type="InterPro" id="IPR000618">
    <property type="entry name" value="Insect_cuticle"/>
</dbReference>
<dbReference type="InterPro" id="IPR051217">
    <property type="entry name" value="Insect_Cuticle_Struc_Prot"/>
</dbReference>
<evidence type="ECO:0000256" key="1">
    <source>
        <dbReference type="ARBA" id="ARBA00022460"/>
    </source>
</evidence>
<gene>
    <name evidence="5" type="ORF">PARMNEM_LOCUS14409</name>
</gene>
<dbReference type="Proteomes" id="UP001314205">
    <property type="component" value="Unassembled WGS sequence"/>
</dbReference>
<feature type="compositionally biased region" description="Polar residues" evidence="4">
    <location>
        <begin position="113"/>
        <end position="135"/>
    </location>
</feature>
<dbReference type="PANTHER" id="PTHR12236">
    <property type="entry name" value="STRUCTURAL CONTITUENT OF CUTICLE"/>
    <property type="match status" value="1"/>
</dbReference>
<dbReference type="InterPro" id="IPR031311">
    <property type="entry name" value="CHIT_BIND_RR_consensus"/>
</dbReference>
<dbReference type="PANTHER" id="PTHR12236:SF98">
    <property type="entry name" value="CUTICULAR PROTEIN 56F"/>
    <property type="match status" value="1"/>
</dbReference>
<feature type="region of interest" description="Disordered" evidence="4">
    <location>
        <begin position="268"/>
        <end position="347"/>
    </location>
</feature>
<feature type="compositionally biased region" description="Polar residues" evidence="4">
    <location>
        <begin position="274"/>
        <end position="284"/>
    </location>
</feature>
<name>A0AAV1LH67_9NEOP</name>
<dbReference type="PRINTS" id="PR00947">
    <property type="entry name" value="CUTICLE"/>
</dbReference>
<evidence type="ECO:0008006" key="7">
    <source>
        <dbReference type="Google" id="ProtNLM"/>
    </source>
</evidence>
<feature type="region of interest" description="Disordered" evidence="4">
    <location>
        <begin position="65"/>
        <end position="203"/>
    </location>
</feature>
<feature type="compositionally biased region" description="Polar residues" evidence="4">
    <location>
        <begin position="177"/>
        <end position="192"/>
    </location>
</feature>
<reference evidence="5 6" key="1">
    <citation type="submission" date="2023-11" db="EMBL/GenBank/DDBJ databases">
        <authorList>
            <person name="Hedman E."/>
            <person name="Englund M."/>
            <person name="Stromberg M."/>
            <person name="Nyberg Akerstrom W."/>
            <person name="Nylinder S."/>
            <person name="Jareborg N."/>
            <person name="Kallberg Y."/>
            <person name="Kronander E."/>
        </authorList>
    </citation>
    <scope>NUCLEOTIDE SEQUENCE [LARGE SCALE GENOMIC DNA]</scope>
</reference>
<organism evidence="5 6">
    <name type="scientific">Parnassius mnemosyne</name>
    <name type="common">clouded apollo</name>
    <dbReference type="NCBI Taxonomy" id="213953"/>
    <lineage>
        <taxon>Eukaryota</taxon>
        <taxon>Metazoa</taxon>
        <taxon>Ecdysozoa</taxon>
        <taxon>Arthropoda</taxon>
        <taxon>Hexapoda</taxon>
        <taxon>Insecta</taxon>
        <taxon>Pterygota</taxon>
        <taxon>Neoptera</taxon>
        <taxon>Endopterygota</taxon>
        <taxon>Lepidoptera</taxon>
        <taxon>Glossata</taxon>
        <taxon>Ditrysia</taxon>
        <taxon>Papilionoidea</taxon>
        <taxon>Papilionidae</taxon>
        <taxon>Parnassiinae</taxon>
        <taxon>Parnassini</taxon>
        <taxon>Parnassius</taxon>
        <taxon>Driopa</taxon>
    </lineage>
</organism>
<evidence type="ECO:0000256" key="2">
    <source>
        <dbReference type="ARBA" id="ARBA00022729"/>
    </source>
</evidence>
<evidence type="ECO:0000313" key="6">
    <source>
        <dbReference type="Proteomes" id="UP001314205"/>
    </source>
</evidence>
<evidence type="ECO:0000256" key="3">
    <source>
        <dbReference type="PROSITE-ProRule" id="PRU00497"/>
    </source>
</evidence>
<dbReference type="PROSITE" id="PS00233">
    <property type="entry name" value="CHIT_BIND_RR_1"/>
    <property type="match status" value="1"/>
</dbReference>
<dbReference type="AlphaFoldDB" id="A0AAV1LH67"/>
<dbReference type="GO" id="GO:0031012">
    <property type="term" value="C:extracellular matrix"/>
    <property type="evidence" value="ECO:0007669"/>
    <property type="project" value="TreeGrafter"/>
</dbReference>
<dbReference type="PROSITE" id="PS51155">
    <property type="entry name" value="CHIT_BIND_RR_2"/>
    <property type="match status" value="1"/>
</dbReference>
<feature type="compositionally biased region" description="Polar residues" evidence="4">
    <location>
        <begin position="327"/>
        <end position="339"/>
    </location>
</feature>
<sequence length="440" mass="47898">MLFLLLSVLSFAVAEPPVADSYLASRSGYGESPQQYLPELPEPSVRGSKAFTNTISDQYLLSSTNGISQEYGPPSTRSGLSQEYGTPNLRSIADFSSKTSQEYAPSVRHSQEHNPLSSLGHSFSAANSKAGTSQRYGAVRTSPSDVYRTPSLRSSPTTQYGANEFQSTNAEERNVPFQRNSGFSNTRNSSPVQKYGVPKSRSRQSLFGTISQEYLPSLRSNTPQAYKSKEAFPFGTQNPAQLSRNSPSQIYGTANSLATQYSAPEARNAGANYGDSSLLSTTYNRPDERSPTQEYGVPETGTALKSSTLASSYSSARSPSREYGAPSSRTAMPTPQYGTPRNLDGYSDQGYEYARNALEQLNQEPANYEFSYKVSDYESGSDFGHAENRQDDRAEGAYFVVLPDGTKQLVEYEADEDGFKPRISVIPADSASSRAGDGPY</sequence>
<keyword evidence="6" id="KW-1185">Reference proteome</keyword>
<comment type="caution">
    <text evidence="5">The sequence shown here is derived from an EMBL/GenBank/DDBJ whole genome shotgun (WGS) entry which is preliminary data.</text>
</comment>
<protein>
    <recommendedName>
        <fullName evidence="7">Pro-resilin</fullName>
    </recommendedName>
</protein>
<feature type="compositionally biased region" description="Polar residues" evidence="4">
    <location>
        <begin position="75"/>
        <end position="103"/>
    </location>
</feature>
<evidence type="ECO:0000313" key="5">
    <source>
        <dbReference type="EMBL" id="CAK1594836.1"/>
    </source>
</evidence>
<keyword evidence="1 3" id="KW-0193">Cuticle</keyword>